<feature type="domain" description="HNH nuclease" evidence="1">
    <location>
        <begin position="49"/>
        <end position="93"/>
    </location>
</feature>
<keyword evidence="2" id="KW-0378">Hydrolase</keyword>
<proteinExistence type="predicted"/>
<comment type="caution">
    <text evidence="2">The sequence shown here is derived from an EMBL/GenBank/DDBJ whole genome shotgun (WGS) entry which is preliminary data.</text>
</comment>
<dbReference type="Pfam" id="PF13392">
    <property type="entry name" value="HNH_3"/>
    <property type="match status" value="1"/>
</dbReference>
<dbReference type="InterPro" id="IPR044930">
    <property type="entry name" value="Homing_endonuclease_His-Me"/>
</dbReference>
<dbReference type="EMBL" id="VKHP01000006">
    <property type="protein sequence ID" value="NEU94827.1"/>
    <property type="molecule type" value="Genomic_DNA"/>
</dbReference>
<evidence type="ECO:0000259" key="1">
    <source>
        <dbReference type="Pfam" id="PF13392"/>
    </source>
</evidence>
<evidence type="ECO:0000313" key="3">
    <source>
        <dbReference type="Proteomes" id="UP000468531"/>
    </source>
</evidence>
<keyword evidence="2" id="KW-0540">Nuclease</keyword>
<sequence>MKARKRQPLSERFWSKVEQCGPDQCWPWRAAVNANGYGRLTAGRGVNLKAHRVAYELTEGEIAEGMSVLHKCDNPPCCNPNHLFLGTKKDNTRDMLSKHRGSQPPHSFGEKHHNTKFDEGAARKIIADQRTHRAIAVEYGISWMTVFRLKHGQTWKKLDREVRP</sequence>
<gene>
    <name evidence="2" type="ORF">FNJ47_03045</name>
</gene>
<protein>
    <submittedName>
        <fullName evidence="2">HNH endonuclease</fullName>
    </submittedName>
</protein>
<keyword evidence="2" id="KW-0255">Endonuclease</keyword>
<dbReference type="InterPro" id="IPR044925">
    <property type="entry name" value="His-Me_finger_sf"/>
</dbReference>
<keyword evidence="3" id="KW-1185">Reference proteome</keyword>
<dbReference type="InterPro" id="IPR003615">
    <property type="entry name" value="HNH_nuc"/>
</dbReference>
<dbReference type="Proteomes" id="UP000468531">
    <property type="component" value="Unassembled WGS sequence"/>
</dbReference>
<dbReference type="AlphaFoldDB" id="A0A6P1B8G9"/>
<organism evidence="2 3">
    <name type="scientific">Bradyrhizobium uaiense</name>
    <dbReference type="NCBI Taxonomy" id="2594946"/>
    <lineage>
        <taxon>Bacteria</taxon>
        <taxon>Pseudomonadati</taxon>
        <taxon>Pseudomonadota</taxon>
        <taxon>Alphaproteobacteria</taxon>
        <taxon>Hyphomicrobiales</taxon>
        <taxon>Nitrobacteraceae</taxon>
        <taxon>Bradyrhizobium</taxon>
    </lineage>
</organism>
<dbReference type="GO" id="GO:0004519">
    <property type="term" value="F:endonuclease activity"/>
    <property type="evidence" value="ECO:0007669"/>
    <property type="project" value="UniProtKB-KW"/>
</dbReference>
<reference evidence="2 3" key="1">
    <citation type="journal article" date="2020" name="Arch. Microbiol.">
        <title>Bradyrhizobium uaiense sp. nov., a new highly efficient cowpea symbiont.</title>
        <authorList>
            <person name="Cabral Michel D."/>
            <person name="Azarias Guimaraes A."/>
            <person name="Martins da Costa E."/>
            <person name="Soares de Carvalho T."/>
            <person name="Balsanelli E."/>
            <person name="Willems A."/>
            <person name="Maltempi de Souza E."/>
            <person name="de Souza Moreira F.M."/>
        </authorList>
    </citation>
    <scope>NUCLEOTIDE SEQUENCE [LARGE SCALE GENOMIC DNA]</scope>
    <source>
        <strain evidence="2 3">UFLA 03-164</strain>
    </source>
</reference>
<accession>A0A6P1B8G9</accession>
<name>A0A6P1B8G9_9BRAD</name>
<dbReference type="SUPFAM" id="SSF54060">
    <property type="entry name" value="His-Me finger endonucleases"/>
    <property type="match status" value="1"/>
</dbReference>
<dbReference type="Gene3D" id="3.90.75.10">
    <property type="entry name" value="Homing Intron 3 (I-ppo) Encoded Endonuclease, Chain A"/>
    <property type="match status" value="1"/>
</dbReference>
<evidence type="ECO:0000313" key="2">
    <source>
        <dbReference type="EMBL" id="NEU94827.1"/>
    </source>
</evidence>